<feature type="domain" description="Rad50/SbcC-type AAA" evidence="2">
    <location>
        <begin position="5"/>
        <end position="263"/>
    </location>
</feature>
<reference evidence="3 4" key="1">
    <citation type="submission" date="2022-06" db="EMBL/GenBank/DDBJ databases">
        <title>A taxonomic note on the genus Prevotella: Description of four novel genera and emended description of the genera Hallella and Xylanibacter.</title>
        <authorList>
            <person name="Hitch T.C.A."/>
        </authorList>
    </citation>
    <scope>NUCLEOTIDE SEQUENCE [LARGE SCALE GENOMIC DNA]</scope>
    <source>
        <strain evidence="3 4">DSM 100619</strain>
    </source>
</reference>
<accession>A0ABT1BUY2</accession>
<dbReference type="EMBL" id="JAMXLY010000008">
    <property type="protein sequence ID" value="MCO6024897.1"/>
    <property type="molecule type" value="Genomic_DNA"/>
</dbReference>
<dbReference type="RefSeq" id="WP_252760261.1">
    <property type="nucleotide sequence ID" value="NZ_JAMXLY010000008.1"/>
</dbReference>
<keyword evidence="1" id="KW-0175">Coiled coil</keyword>
<evidence type="ECO:0000256" key="1">
    <source>
        <dbReference type="SAM" id="Coils"/>
    </source>
</evidence>
<dbReference type="PANTHER" id="PTHR32114:SF2">
    <property type="entry name" value="ABC TRANSPORTER ABCH.3"/>
    <property type="match status" value="1"/>
</dbReference>
<feature type="coiled-coil region" evidence="1">
    <location>
        <begin position="244"/>
        <end position="291"/>
    </location>
</feature>
<evidence type="ECO:0000313" key="3">
    <source>
        <dbReference type="EMBL" id="MCO6024897.1"/>
    </source>
</evidence>
<dbReference type="Pfam" id="PF13476">
    <property type="entry name" value="AAA_23"/>
    <property type="match status" value="1"/>
</dbReference>
<organism evidence="3 4">
    <name type="scientific">Segatella cerevisiae</name>
    <dbReference type="NCBI Taxonomy" id="2053716"/>
    <lineage>
        <taxon>Bacteria</taxon>
        <taxon>Pseudomonadati</taxon>
        <taxon>Bacteroidota</taxon>
        <taxon>Bacteroidia</taxon>
        <taxon>Bacteroidales</taxon>
        <taxon>Prevotellaceae</taxon>
        <taxon>Segatella</taxon>
    </lineage>
</organism>
<dbReference type="SUPFAM" id="SSF75712">
    <property type="entry name" value="Rad50 coiled-coil Zn hook"/>
    <property type="match status" value="1"/>
</dbReference>
<comment type="caution">
    <text evidence="3">The sequence shown here is derived from an EMBL/GenBank/DDBJ whole genome shotgun (WGS) entry which is preliminary data.</text>
</comment>
<name>A0ABT1BUY2_9BACT</name>
<dbReference type="Gene3D" id="3.40.50.300">
    <property type="entry name" value="P-loop containing nucleotide triphosphate hydrolases"/>
    <property type="match status" value="2"/>
</dbReference>
<keyword evidence="4" id="KW-1185">Reference proteome</keyword>
<dbReference type="Pfam" id="PF13558">
    <property type="entry name" value="SbcC_Walker_B"/>
    <property type="match status" value="1"/>
</dbReference>
<feature type="coiled-coil region" evidence="1">
    <location>
        <begin position="348"/>
        <end position="382"/>
    </location>
</feature>
<dbReference type="InterPro" id="IPR038729">
    <property type="entry name" value="Rad50/SbcC_AAA"/>
</dbReference>
<dbReference type="InterPro" id="IPR027417">
    <property type="entry name" value="P-loop_NTPase"/>
</dbReference>
<proteinExistence type="predicted"/>
<feature type="coiled-coil region" evidence="1">
    <location>
        <begin position="429"/>
        <end position="463"/>
    </location>
</feature>
<dbReference type="Proteomes" id="UP001204015">
    <property type="component" value="Unassembled WGS sequence"/>
</dbReference>
<protein>
    <submittedName>
        <fullName evidence="3">AAA family ATPase</fullName>
    </submittedName>
</protein>
<feature type="coiled-coil region" evidence="1">
    <location>
        <begin position="764"/>
        <end position="828"/>
    </location>
</feature>
<dbReference type="PANTHER" id="PTHR32114">
    <property type="entry name" value="ABC TRANSPORTER ABCH.3"/>
    <property type="match status" value="1"/>
</dbReference>
<sequence>MKLLKVTIHNIASIEDATIDFTQKPLRDEPLFLIDGNTGAGKSTILDAICLALFGQTPRMSFPDSEKYSTGMKRQNGDEQLIPVNSNAQLLRRGKSEAKAILEFETTDGIPYKATWAVARVRNKINGAVKADENLLENMQTHQTIDKKTEARRRVTELIGLSYEQFCRTSMLAQGEFTKFLKSKPSEKSEILERLTGTEIYSETGRTIFEITQQKGEDSKRKQDRCDQIQILTGEQRQELLDKQTVDDNQKKALEKEIDALQKQRDWLQHYQETHNRYATALKTKEELDNQMNSDVYLTEEQLVKDIHESNEALVNYRDQLDAVTRLDKEKARESDLKLYYGALLTAHQTLDQKKQLAENTLPQLRQKVNDAKTEQNQKQADSAKQRQKIVRLNVELDALKPDEIRQKDKHLETFVLNCNQVDSDRNLLEEKGKQLQGEENELSQLQNEIQKDEGELTKTEQTFKTATEDLRVKKAVYEKLEWNTKEVVKQIRHDLAPGDRCPVCGKPIDAHLDDAHFASLLEQPKQEYDDAKKHYDDLATSCRSQSLLIKSKKANESTKARKVKTDRTTYQNQLDQFLKTLIRLGILHDNETFNLQLILGKINLLRQDADTQRNQLAKKIEQINSLTQLIGSEQKTQTALDTALLNAGQNVSKAENNLKQTEDLIAQYAQMQTTIQTYENNAPEILQTWGKDIPAATIQIPVEKLDSSWLTFSQKVINWDAAIASCTREIGTKKKALSDFFSSHPNITQMRLQELSRYDKTAIAKIEAAHQTLKTNLDKAKGAIQTLAKQIQEQEANRQVKEEGTTLQMLDDQIAGKKTEKDTLTREYGEITQQLKADDEKIKASAQARAEAEQARQEYMRWKRFSFYFGDSAGTKFRNIAQSFILGHLLKIANRYLEQFTDRFILTCSPGSLVILVKDKFMGTPPQSTSILSGGESFMVSLSLALALSQLSASSNSVDTLFIDEGFGTLDPEYLQAVMTTLERLHQMGGRRVGIISHVATLAQTIPTQIQVREIDPTKSKIEVVQL</sequence>
<gene>
    <name evidence="3" type="ORF">NG821_03390</name>
</gene>
<feature type="coiled-coil region" evidence="1">
    <location>
        <begin position="603"/>
        <end position="682"/>
    </location>
</feature>
<dbReference type="SUPFAM" id="SSF52540">
    <property type="entry name" value="P-loop containing nucleoside triphosphate hydrolases"/>
    <property type="match status" value="2"/>
</dbReference>
<evidence type="ECO:0000259" key="2">
    <source>
        <dbReference type="Pfam" id="PF13476"/>
    </source>
</evidence>
<evidence type="ECO:0000313" key="4">
    <source>
        <dbReference type="Proteomes" id="UP001204015"/>
    </source>
</evidence>